<evidence type="ECO:0000313" key="3">
    <source>
        <dbReference type="Proteomes" id="UP001157974"/>
    </source>
</evidence>
<keyword evidence="1" id="KW-0812">Transmembrane</keyword>
<keyword evidence="1" id="KW-0472">Membrane</keyword>
<reference evidence="2 3" key="1">
    <citation type="journal article" date="2023" name="Nat. Commun.">
        <title>Origin of minicircular mitochondrial genomes in red algae.</title>
        <authorList>
            <person name="Lee Y."/>
            <person name="Cho C.H."/>
            <person name="Lee Y.M."/>
            <person name="Park S.I."/>
            <person name="Yang J.H."/>
            <person name="West J.A."/>
            <person name="Bhattacharya D."/>
            <person name="Yoon H.S."/>
        </authorList>
    </citation>
    <scope>NUCLEOTIDE SEQUENCE [LARGE SCALE GENOMIC DNA]</scope>
    <source>
        <strain evidence="2 3">CCMP1338</strain>
        <tissue evidence="2">Whole cell</tissue>
    </source>
</reference>
<dbReference type="EMBL" id="JAMWBK010000007">
    <property type="protein sequence ID" value="KAJ8903512.1"/>
    <property type="molecule type" value="Genomic_DNA"/>
</dbReference>
<evidence type="ECO:0000313" key="2">
    <source>
        <dbReference type="EMBL" id="KAJ8903512.1"/>
    </source>
</evidence>
<feature type="transmembrane region" description="Helical" evidence="1">
    <location>
        <begin position="79"/>
        <end position="97"/>
    </location>
</feature>
<name>A0AAV8UQC6_9RHOD</name>
<proteinExistence type="predicted"/>
<evidence type="ECO:0000256" key="1">
    <source>
        <dbReference type="SAM" id="Phobius"/>
    </source>
</evidence>
<protein>
    <submittedName>
        <fullName evidence="2">Uncharacterized protein</fullName>
    </submittedName>
</protein>
<feature type="transmembrane region" description="Helical" evidence="1">
    <location>
        <begin position="48"/>
        <end position="67"/>
    </location>
</feature>
<keyword evidence="1" id="KW-1133">Transmembrane helix</keyword>
<comment type="caution">
    <text evidence="2">The sequence shown here is derived from an EMBL/GenBank/DDBJ whole genome shotgun (WGS) entry which is preliminary data.</text>
</comment>
<organism evidence="2 3">
    <name type="scientific">Rhodosorus marinus</name>
    <dbReference type="NCBI Taxonomy" id="101924"/>
    <lineage>
        <taxon>Eukaryota</taxon>
        <taxon>Rhodophyta</taxon>
        <taxon>Stylonematophyceae</taxon>
        <taxon>Stylonematales</taxon>
        <taxon>Stylonemataceae</taxon>
        <taxon>Rhodosorus</taxon>
    </lineage>
</organism>
<keyword evidence="3" id="KW-1185">Reference proteome</keyword>
<feature type="transmembrane region" description="Helical" evidence="1">
    <location>
        <begin position="7"/>
        <end position="28"/>
    </location>
</feature>
<dbReference type="AlphaFoldDB" id="A0AAV8UQC6"/>
<accession>A0AAV8UQC6</accession>
<gene>
    <name evidence="2" type="ORF">NDN08_004618</name>
</gene>
<sequence>MGKVSQVVALCTLWLLLVFGGICLLSLVGRNPVLDIWSLRHSPVVKMVLLANSMFVLAGYLLMLAQMSFTLDRDDVSQALALFVLFAHLHISIGRCVRREETFPVTFCLCYMTVLGLVLIERSGRLGYHMNRKSCELKKLRNVPTSWAHLALNAGRLLLEDHRSRIGRFEDVTKDVVYDDEEVSWKMERASGLWGD</sequence>
<dbReference type="Proteomes" id="UP001157974">
    <property type="component" value="Unassembled WGS sequence"/>
</dbReference>
<feature type="transmembrane region" description="Helical" evidence="1">
    <location>
        <begin position="103"/>
        <end position="120"/>
    </location>
</feature>